<evidence type="ECO:0000313" key="4">
    <source>
        <dbReference type="EMBL" id="RDW25681.1"/>
    </source>
</evidence>
<dbReference type="CDD" id="cd05259">
    <property type="entry name" value="PCBER_SDR_a"/>
    <property type="match status" value="1"/>
</dbReference>
<dbReference type="VEuPathDB" id="FungiDB:YALI1_C12121g"/>
<dbReference type="Proteomes" id="UP000256601">
    <property type="component" value="Unassembled WGS sequence"/>
</dbReference>
<dbReference type="RefSeq" id="XP_501617.1">
    <property type="nucleotide sequence ID" value="XM_501617.1"/>
</dbReference>
<dbReference type="GO" id="GO:0016491">
    <property type="term" value="F:oxidoreductase activity"/>
    <property type="evidence" value="ECO:0007669"/>
    <property type="project" value="UniProtKB-KW"/>
</dbReference>
<dbReference type="InterPro" id="IPR036291">
    <property type="entry name" value="NAD(P)-bd_dom_sf"/>
</dbReference>
<dbReference type="Proteomes" id="UP000182444">
    <property type="component" value="Chromosome 1C"/>
</dbReference>
<dbReference type="InterPro" id="IPR045312">
    <property type="entry name" value="PCBER-like"/>
</dbReference>
<evidence type="ECO:0000313" key="3">
    <source>
        <dbReference type="EMBL" id="AOW02548.1"/>
    </source>
</evidence>
<dbReference type="PANTHER" id="PTHR47706:SF9">
    <property type="entry name" value="NMRA-LIKE DOMAIN-CONTAINING PROTEIN-RELATED"/>
    <property type="match status" value="1"/>
</dbReference>
<dbReference type="Gene3D" id="3.40.50.720">
    <property type="entry name" value="NAD(P)-binding Rossmann-like Domain"/>
    <property type="match status" value="1"/>
</dbReference>
<dbReference type="AlphaFoldDB" id="A0A1D8NA88"/>
<keyword evidence="1" id="KW-0521">NADP</keyword>
<dbReference type="EMBL" id="CP017555">
    <property type="protein sequence ID" value="AOW02548.1"/>
    <property type="molecule type" value="Genomic_DNA"/>
</dbReference>
<dbReference type="VEuPathDB" id="FungiDB:YALI0_C08855g"/>
<dbReference type="KEGG" id="yli:2910019"/>
<evidence type="ECO:0000313" key="6">
    <source>
        <dbReference type="Proteomes" id="UP000256601"/>
    </source>
</evidence>
<dbReference type="EMBL" id="KZ858996">
    <property type="protein sequence ID" value="RDW25681.1"/>
    <property type="molecule type" value="Genomic_DNA"/>
</dbReference>
<evidence type="ECO:0000313" key="5">
    <source>
        <dbReference type="Proteomes" id="UP000182444"/>
    </source>
</evidence>
<dbReference type="InterPro" id="IPR051609">
    <property type="entry name" value="NmrA/Isoflavone_reductase-like"/>
</dbReference>
<protein>
    <recommendedName>
        <fullName evidence="7">NmrA-like domain-containing protein</fullName>
    </recommendedName>
</protein>
<keyword evidence="2" id="KW-0560">Oxidoreductase</keyword>
<proteinExistence type="predicted"/>
<dbReference type="eggNOG" id="ENOG502S12R">
    <property type="taxonomic scope" value="Eukaryota"/>
</dbReference>
<accession>A0A1D8NA88</accession>
<dbReference type="OrthoDB" id="9984533at2759"/>
<gene>
    <name evidence="4" type="ORF">B0I71DRAFT_98232</name>
    <name evidence="3" type="ORF">YALI1_C12121g</name>
</gene>
<evidence type="ECO:0000256" key="2">
    <source>
        <dbReference type="ARBA" id="ARBA00023002"/>
    </source>
</evidence>
<dbReference type="SUPFAM" id="SSF51735">
    <property type="entry name" value="NAD(P)-binding Rossmann-fold domains"/>
    <property type="match status" value="1"/>
</dbReference>
<name>A0A1D8NA88_YARLL</name>
<sequence length="290" mass="31753">MKIAILGANGILGPPTINYLLKYTDATLHVITEQPTKVESSERISTFPRARISEAMAGTDVIYNFLGVLASWNDYLPAIASSGAKLYFLPDFGIKHEQRPDFAAMVRKTDHYEQAAKIPGLKCVRLLTGAFADTMVDMPQFWGIDLATKTAASIGDGNTKFSYTFVDKIAETLALAVTTDISKLDQILEIKNGDITLKEFYQLYSEASGVELNIVQAMSIEQAEQTIFAAQKTDPQGGDYAALYGLTIGTLCNSGYAVITNKDNWIAGQKDDKWDQLSVESIKAVLAKQK</sequence>
<reference evidence="4 6" key="2">
    <citation type="submission" date="2018-07" db="EMBL/GenBank/DDBJ databases">
        <title>Draft Genome Assemblies for Five Robust Yarrowia lipolytica Strains Exhibiting High Lipid Production and Pentose Sugar Utilization and Sugar Alcohol Secretion from Undetoxified Lignocellulosic Biomass Hydrolysates.</title>
        <authorList>
            <consortium name="DOE Joint Genome Institute"/>
            <person name="Walker C."/>
            <person name="Ryu S."/>
            <person name="Na H."/>
            <person name="Zane M."/>
            <person name="LaButti K."/>
            <person name="Lipzen A."/>
            <person name="Haridas S."/>
            <person name="Barry K."/>
            <person name="Grigoriev I.V."/>
            <person name="Quarterman J."/>
            <person name="Slininger P."/>
            <person name="Dien B."/>
            <person name="Trinh C.T."/>
        </authorList>
    </citation>
    <scope>NUCLEOTIDE SEQUENCE [LARGE SCALE GENOMIC DNA]</scope>
    <source>
        <strain evidence="4 6">YB392</strain>
    </source>
</reference>
<dbReference type="PANTHER" id="PTHR47706">
    <property type="entry name" value="NMRA-LIKE FAMILY PROTEIN"/>
    <property type="match status" value="1"/>
</dbReference>
<reference evidence="3 5" key="1">
    <citation type="journal article" date="2016" name="PLoS ONE">
        <title>Sequence Assembly of Yarrowia lipolytica Strain W29/CLIB89 Shows Transposable Element Diversity.</title>
        <authorList>
            <person name="Magnan C."/>
            <person name="Yu J."/>
            <person name="Chang I."/>
            <person name="Jahn E."/>
            <person name="Kanomata Y."/>
            <person name="Wu J."/>
            <person name="Zeller M."/>
            <person name="Oakes M."/>
            <person name="Baldi P."/>
            <person name="Sandmeyer S."/>
        </authorList>
    </citation>
    <scope>NUCLEOTIDE SEQUENCE [LARGE SCALE GENOMIC DNA]</scope>
    <source>
        <strain evidence="3">CLIB89</strain>
        <strain evidence="5">CLIB89(W29)</strain>
    </source>
</reference>
<organism evidence="3 5">
    <name type="scientific">Yarrowia lipolytica</name>
    <name type="common">Candida lipolytica</name>
    <dbReference type="NCBI Taxonomy" id="4952"/>
    <lineage>
        <taxon>Eukaryota</taxon>
        <taxon>Fungi</taxon>
        <taxon>Dikarya</taxon>
        <taxon>Ascomycota</taxon>
        <taxon>Saccharomycotina</taxon>
        <taxon>Dipodascomycetes</taxon>
        <taxon>Dipodascales</taxon>
        <taxon>Dipodascales incertae sedis</taxon>
        <taxon>Yarrowia</taxon>
    </lineage>
</organism>
<dbReference type="GeneID" id="2910019"/>
<evidence type="ECO:0008006" key="7">
    <source>
        <dbReference type="Google" id="ProtNLM"/>
    </source>
</evidence>
<evidence type="ECO:0000256" key="1">
    <source>
        <dbReference type="ARBA" id="ARBA00022857"/>
    </source>
</evidence>